<keyword evidence="1" id="KW-1133">Transmembrane helix</keyword>
<dbReference type="AlphaFoldDB" id="A0AAW3JT68"/>
<keyword evidence="3" id="KW-1185">Reference proteome</keyword>
<keyword evidence="1" id="KW-0812">Transmembrane</keyword>
<dbReference type="RefSeq" id="WP_055944344.1">
    <property type="nucleotide sequence ID" value="NZ_LLKB01000005.1"/>
</dbReference>
<protein>
    <recommendedName>
        <fullName evidence="4">DUF4179 domain-containing protein</fullName>
    </recommendedName>
</protein>
<evidence type="ECO:0000256" key="1">
    <source>
        <dbReference type="SAM" id="Phobius"/>
    </source>
</evidence>
<sequence length="315" mass="35441">MEDKELDQMLKKALIPNIKDNETKIRFEMEDCVMRKQKKILKPVVALAACAALVIGISYGNVTEKIIGTHMLSSGSDNSATGKTEDIKNGFSVKVKAAEVQKLERGKETAVITQKDMASSGWSGTETTNEIGYQIQSPIVCEGRQIDTVTYSLNHGSFRVVQPDGKQYVLDGTEYKGVAQNKNYGGVKIEMEDSKTKMLEKEYSSFTISAKDQKKVYIYLCDRKKVSDKIYDKIWNSDGEDEKKLDERVQGMNDVLDNLVMTCKITYKDGTSEKADIAVKKKAMTYKEAYSGKKTDEKIKQLADEKDEFTTFELQ</sequence>
<evidence type="ECO:0008006" key="4">
    <source>
        <dbReference type="Google" id="ProtNLM"/>
    </source>
</evidence>
<feature type="transmembrane region" description="Helical" evidence="1">
    <location>
        <begin position="44"/>
        <end position="62"/>
    </location>
</feature>
<organism evidence="2 3">
    <name type="scientific">Butyribacter intestini</name>
    <dbReference type="NCBI Taxonomy" id="1703332"/>
    <lineage>
        <taxon>Bacteria</taxon>
        <taxon>Bacillati</taxon>
        <taxon>Bacillota</taxon>
        <taxon>Clostridia</taxon>
        <taxon>Lachnospirales</taxon>
        <taxon>Lachnospiraceae</taxon>
        <taxon>Butyribacter</taxon>
    </lineage>
</organism>
<name>A0AAW3JT68_9FIRM</name>
<accession>A0AAW3JT68</accession>
<dbReference type="Proteomes" id="UP000050833">
    <property type="component" value="Unassembled WGS sequence"/>
</dbReference>
<evidence type="ECO:0000313" key="3">
    <source>
        <dbReference type="Proteomes" id="UP000050833"/>
    </source>
</evidence>
<keyword evidence="1" id="KW-0472">Membrane</keyword>
<reference evidence="2 3" key="1">
    <citation type="submission" date="2015-10" db="EMBL/GenBank/DDBJ databases">
        <title>Butyribacter intestini gen. nov., sp. nov., a butyric acid-producing bacterium of the family Lachnospiraceae isolated from the human faeces.</title>
        <authorList>
            <person name="Zou Y."/>
            <person name="Xue W."/>
            <person name="Luo G."/>
            <person name="Lv M."/>
        </authorList>
    </citation>
    <scope>NUCLEOTIDE SEQUENCE [LARGE SCALE GENOMIC DNA]</scope>
    <source>
        <strain evidence="2 3">TF01-11</strain>
    </source>
</reference>
<proteinExistence type="predicted"/>
<comment type="caution">
    <text evidence="2">The sequence shown here is derived from an EMBL/GenBank/DDBJ whole genome shotgun (WGS) entry which is preliminary data.</text>
</comment>
<dbReference type="EMBL" id="LLKB01000005">
    <property type="protein sequence ID" value="KQC84986.1"/>
    <property type="molecule type" value="Genomic_DNA"/>
</dbReference>
<gene>
    <name evidence="2" type="ORF">APZ18_09745</name>
</gene>
<evidence type="ECO:0000313" key="2">
    <source>
        <dbReference type="EMBL" id="KQC84986.1"/>
    </source>
</evidence>